<evidence type="ECO:0000256" key="4">
    <source>
        <dbReference type="ARBA" id="ARBA00022490"/>
    </source>
</evidence>
<protein>
    <submittedName>
        <fullName evidence="13">Late blight resistance protein R1-A-like</fullName>
    </submittedName>
</protein>
<keyword evidence="9" id="KW-0611">Plant defense</keyword>
<evidence type="ECO:0000256" key="9">
    <source>
        <dbReference type="ARBA" id="ARBA00022821"/>
    </source>
</evidence>
<dbReference type="Pfam" id="PF00931">
    <property type="entry name" value="NB-ARC"/>
    <property type="match status" value="1"/>
</dbReference>
<evidence type="ECO:0000313" key="13">
    <source>
        <dbReference type="RefSeq" id="XP_016450772.1"/>
    </source>
</evidence>
<evidence type="ECO:0000256" key="5">
    <source>
        <dbReference type="ARBA" id="ARBA00022614"/>
    </source>
</evidence>
<evidence type="ECO:0000256" key="3">
    <source>
        <dbReference type="ARBA" id="ARBA00008894"/>
    </source>
</evidence>
<dbReference type="PANTHER" id="PTHR23155">
    <property type="entry name" value="DISEASE RESISTANCE PROTEIN RP"/>
    <property type="match status" value="1"/>
</dbReference>
<dbReference type="InterPro" id="IPR044974">
    <property type="entry name" value="Disease_R_plants"/>
</dbReference>
<dbReference type="PaxDb" id="4097-A0A1S3YFG7"/>
<evidence type="ECO:0000256" key="2">
    <source>
        <dbReference type="ARBA" id="ARBA00004496"/>
    </source>
</evidence>
<name>A0A1S3YFG7_TOBAC</name>
<dbReference type="InterPro" id="IPR032675">
    <property type="entry name" value="LRR_dom_sf"/>
</dbReference>
<dbReference type="AlphaFoldDB" id="A0A1S3YFG7"/>
<dbReference type="GO" id="GO:0005737">
    <property type="term" value="C:cytoplasm"/>
    <property type="evidence" value="ECO:0007669"/>
    <property type="project" value="UniProtKB-SubCell"/>
</dbReference>
<comment type="function">
    <text evidence="1">Confers resistance to late blight (Phytophthora infestans) races carrying the avirulence gene Avr1. Resistance proteins guard the plant against pathogens that contain an appropriate avirulence protein via an indirect interaction with this avirulence protein. That triggers a defense system including the hypersensitive response, which restricts the pathogen growth.</text>
</comment>
<reference evidence="13" key="1">
    <citation type="submission" date="2025-08" db="UniProtKB">
        <authorList>
            <consortium name="RefSeq"/>
        </authorList>
    </citation>
    <scope>IDENTIFICATION</scope>
</reference>
<keyword evidence="7" id="KW-0677">Repeat</keyword>
<comment type="subcellular location">
    <subcellularLocation>
        <location evidence="2">Cytoplasm</location>
    </subcellularLocation>
</comment>
<dbReference type="GO" id="GO:0005524">
    <property type="term" value="F:ATP binding"/>
    <property type="evidence" value="ECO:0007669"/>
    <property type="project" value="UniProtKB-KW"/>
</dbReference>
<dbReference type="GO" id="GO:0043531">
    <property type="term" value="F:ADP binding"/>
    <property type="evidence" value="ECO:0007669"/>
    <property type="project" value="InterPro"/>
</dbReference>
<evidence type="ECO:0000259" key="12">
    <source>
        <dbReference type="Pfam" id="PF23559"/>
    </source>
</evidence>
<dbReference type="InterPro" id="IPR036388">
    <property type="entry name" value="WH-like_DNA-bd_sf"/>
</dbReference>
<evidence type="ECO:0000256" key="8">
    <source>
        <dbReference type="ARBA" id="ARBA00022741"/>
    </source>
</evidence>
<dbReference type="GO" id="GO:0009626">
    <property type="term" value="P:plant-type hypersensitive response"/>
    <property type="evidence" value="ECO:0007669"/>
    <property type="project" value="UniProtKB-KW"/>
</dbReference>
<dbReference type="SUPFAM" id="SSF52058">
    <property type="entry name" value="L domain-like"/>
    <property type="match status" value="1"/>
</dbReference>
<dbReference type="KEGG" id="nta:107775537"/>
<dbReference type="RefSeq" id="XP_016450772.1">
    <property type="nucleotide sequence ID" value="XM_016595286.1"/>
</dbReference>
<organism evidence="13">
    <name type="scientific">Nicotiana tabacum</name>
    <name type="common">Common tobacco</name>
    <dbReference type="NCBI Taxonomy" id="4097"/>
    <lineage>
        <taxon>Eukaryota</taxon>
        <taxon>Viridiplantae</taxon>
        <taxon>Streptophyta</taxon>
        <taxon>Embryophyta</taxon>
        <taxon>Tracheophyta</taxon>
        <taxon>Spermatophyta</taxon>
        <taxon>Magnoliopsida</taxon>
        <taxon>eudicotyledons</taxon>
        <taxon>Gunneridae</taxon>
        <taxon>Pentapetalae</taxon>
        <taxon>asterids</taxon>
        <taxon>lamiids</taxon>
        <taxon>Solanales</taxon>
        <taxon>Solanaceae</taxon>
        <taxon>Nicotianoideae</taxon>
        <taxon>Nicotianeae</taxon>
        <taxon>Nicotiana</taxon>
    </lineage>
</organism>
<proteinExistence type="inferred from homology"/>
<dbReference type="Gene3D" id="1.10.10.10">
    <property type="entry name" value="Winged helix-like DNA-binding domain superfamily/Winged helix DNA-binding domain"/>
    <property type="match status" value="1"/>
</dbReference>
<evidence type="ECO:0000256" key="6">
    <source>
        <dbReference type="ARBA" id="ARBA00022667"/>
    </source>
</evidence>
<evidence type="ECO:0000259" key="11">
    <source>
        <dbReference type="Pfam" id="PF00931"/>
    </source>
</evidence>
<gene>
    <name evidence="13" type="primary">LOC107775537</name>
</gene>
<dbReference type="FunFam" id="1.10.10.10:FF:000322">
    <property type="entry name" value="Probable disease resistance protein At1g63360"/>
    <property type="match status" value="1"/>
</dbReference>
<evidence type="ECO:0000256" key="7">
    <source>
        <dbReference type="ARBA" id="ARBA00022737"/>
    </source>
</evidence>
<feature type="domain" description="NB-ARC" evidence="11">
    <location>
        <begin position="21"/>
        <end position="67"/>
    </location>
</feature>
<dbReference type="Gene3D" id="1.10.8.430">
    <property type="entry name" value="Helical domain of apoptotic protease-activating factors"/>
    <property type="match status" value="1"/>
</dbReference>
<comment type="similarity">
    <text evidence="3">Belongs to the disease resistance NB-LRR family.</text>
</comment>
<evidence type="ECO:0000256" key="10">
    <source>
        <dbReference type="ARBA" id="ARBA00022840"/>
    </source>
</evidence>
<dbReference type="STRING" id="4097.A0A1S3YFG7"/>
<keyword evidence="6" id="KW-0381">Hypersensitive response</keyword>
<dbReference type="SMR" id="A0A1S3YFG7"/>
<dbReference type="Pfam" id="PF23559">
    <property type="entry name" value="WHD_DRP"/>
    <property type="match status" value="1"/>
</dbReference>
<keyword evidence="4" id="KW-0963">Cytoplasm</keyword>
<keyword evidence="8" id="KW-0547">Nucleotide-binding</keyword>
<dbReference type="OMA" id="WTESITP"/>
<dbReference type="SUPFAM" id="SSF52540">
    <property type="entry name" value="P-loop containing nucleoside triphosphate hydrolases"/>
    <property type="match status" value="1"/>
</dbReference>
<evidence type="ECO:0000256" key="1">
    <source>
        <dbReference type="ARBA" id="ARBA00002074"/>
    </source>
</evidence>
<dbReference type="PANTHER" id="PTHR23155:SF1152">
    <property type="entry name" value="AAA+ ATPASE DOMAIN-CONTAINING PROTEIN"/>
    <property type="match status" value="1"/>
</dbReference>
<dbReference type="InterPro" id="IPR002182">
    <property type="entry name" value="NB-ARC"/>
</dbReference>
<accession>A0A1S3YFG7</accession>
<feature type="domain" description="Disease resistance protein winged helix" evidence="12">
    <location>
        <begin position="151"/>
        <end position="221"/>
    </location>
</feature>
<keyword evidence="10" id="KW-0067">ATP-binding</keyword>
<sequence>MTSFGLVLGMGQSGYQWVGKNHVLTLLTTRNMEVAEYASSGNTSYQMRLLSFNESWGLQHKKVFEKDCFSPEFEKIGKEITLKCGGLPLAITVIAGFLSKIGKTLNEWQSVAEKVRSMVSTDVDVQCMRVLALSYHQLPHHLKTCFLYFAIFPEDEEIYVDKLVELLAAEGFLKVEETKSIEEVAEKCLQDLIDRSSLSIDYEIFFGETKYCRIHDVIREICLKEARNMNIENFIGENNGQNPSALSIHFSSNSRGRTSTQLNYRIIGKKLARSCPNNEARSIFFLNSKSGFMSELLPFRLVRVLDLALMNFIVFPSGLLDLIHLRYLALRLSPSVHYYLGKETPSSIDIPPSISRLCYLETFIICPPPYEELTAPLYPLILPSEILTMPQLRLLLLGWTESITPSGAAPLDPLRFLKMRGPSPTHAVPPLLLPPADAFPQNLKALTLCMTCLWWKDLSIVGKLPKLEVLKLIGDACKGKEWEAADHGFPRLKFLYLRDVDFQYWRAGCHHFPFLERLAILYCPYLDSIPQDFADITTLARISLTGCPESFGNSAKQIQQDMLDNYGNSSLVVNIVRHLLP</sequence>
<dbReference type="Gene3D" id="3.80.10.10">
    <property type="entry name" value="Ribonuclease Inhibitor"/>
    <property type="match status" value="1"/>
</dbReference>
<dbReference type="InterPro" id="IPR042197">
    <property type="entry name" value="Apaf_helical"/>
</dbReference>
<dbReference type="OrthoDB" id="1246308at2759"/>
<keyword evidence="5" id="KW-0433">Leucine-rich repeat</keyword>
<dbReference type="InterPro" id="IPR027417">
    <property type="entry name" value="P-loop_NTPase"/>
</dbReference>
<dbReference type="InterPro" id="IPR058922">
    <property type="entry name" value="WHD_DRP"/>
</dbReference>